<sequence length="127" mass="13489">MPTKLILALIAAVLAIASAGGPFGYGYGLGHYGFGGLPYGGYLGFRRFGYNGYPEFSKLNYGHPYGGVSTYHYSPYYNGYPVSEYGYPFFDKDISYTLPYKGYGGYSAPYGGGSSVTAASSSSAVGF</sequence>
<dbReference type="Proteomes" id="UP000035680">
    <property type="component" value="Unassembled WGS sequence"/>
</dbReference>
<keyword evidence="1" id="KW-0732">Signal</keyword>
<name>A0A0K0G1P9_STRVS</name>
<evidence type="ECO:0000313" key="3">
    <source>
        <dbReference type="WBParaSite" id="SVE_1864100.1"/>
    </source>
</evidence>
<reference evidence="3" key="2">
    <citation type="submission" date="2015-08" db="UniProtKB">
        <authorList>
            <consortium name="WormBaseParasite"/>
        </authorList>
    </citation>
    <scope>IDENTIFICATION</scope>
</reference>
<evidence type="ECO:0000256" key="1">
    <source>
        <dbReference type="SAM" id="SignalP"/>
    </source>
</evidence>
<organism evidence="2 3">
    <name type="scientific">Strongyloides venezuelensis</name>
    <name type="common">Threadworm</name>
    <dbReference type="NCBI Taxonomy" id="75913"/>
    <lineage>
        <taxon>Eukaryota</taxon>
        <taxon>Metazoa</taxon>
        <taxon>Ecdysozoa</taxon>
        <taxon>Nematoda</taxon>
        <taxon>Chromadorea</taxon>
        <taxon>Rhabditida</taxon>
        <taxon>Tylenchina</taxon>
        <taxon>Panagrolaimomorpha</taxon>
        <taxon>Strongyloidoidea</taxon>
        <taxon>Strongyloididae</taxon>
        <taxon>Strongyloides</taxon>
    </lineage>
</organism>
<dbReference type="AlphaFoldDB" id="A0A0K0G1P9"/>
<reference evidence="2" key="1">
    <citation type="submission" date="2014-07" db="EMBL/GenBank/DDBJ databases">
        <authorList>
            <person name="Martin A.A"/>
            <person name="De Silva N."/>
        </authorList>
    </citation>
    <scope>NUCLEOTIDE SEQUENCE</scope>
</reference>
<accession>A0A0K0G1P9</accession>
<keyword evidence="2" id="KW-1185">Reference proteome</keyword>
<feature type="signal peptide" evidence="1">
    <location>
        <begin position="1"/>
        <end position="19"/>
    </location>
</feature>
<protein>
    <submittedName>
        <fullName evidence="3">Glycine rich protein</fullName>
    </submittedName>
</protein>
<proteinExistence type="predicted"/>
<dbReference type="WBParaSite" id="SVE_1864100.1">
    <property type="protein sequence ID" value="SVE_1864100.1"/>
    <property type="gene ID" value="SVE_1864100"/>
</dbReference>
<evidence type="ECO:0000313" key="2">
    <source>
        <dbReference type="Proteomes" id="UP000035680"/>
    </source>
</evidence>
<feature type="chain" id="PRO_5005330389" evidence="1">
    <location>
        <begin position="20"/>
        <end position="127"/>
    </location>
</feature>